<dbReference type="Pfam" id="PF12228">
    <property type="entry name" value="DUF3604"/>
    <property type="match status" value="1"/>
</dbReference>
<name>A0ABY6Q6Q1_9GAMM</name>
<reference evidence="1 2" key="1">
    <citation type="submission" date="2019-02" db="EMBL/GenBank/DDBJ databases">
        <title>Halieaceae_genomes.</title>
        <authorList>
            <person name="Li S.-H."/>
        </authorList>
    </citation>
    <scope>NUCLEOTIDE SEQUENCE [LARGE SCALE GENOMIC DNA]</scope>
    <source>
        <strain evidence="1 2">JH123</strain>
    </source>
</reference>
<dbReference type="Gene3D" id="3.20.20.140">
    <property type="entry name" value="Metal-dependent hydrolases"/>
    <property type="match status" value="1"/>
</dbReference>
<dbReference type="EMBL" id="CP036501">
    <property type="protein sequence ID" value="UZP74575.1"/>
    <property type="molecule type" value="Genomic_DNA"/>
</dbReference>
<dbReference type="InterPro" id="IPR022028">
    <property type="entry name" value="DUF3604"/>
</dbReference>
<accession>A0ABY6Q6Q1</accession>
<evidence type="ECO:0000313" key="2">
    <source>
        <dbReference type="Proteomes" id="UP001317963"/>
    </source>
</evidence>
<dbReference type="RefSeq" id="WP_279241031.1">
    <property type="nucleotide sequence ID" value="NZ_CP036501.1"/>
</dbReference>
<keyword evidence="2" id="KW-1185">Reference proteome</keyword>
<proteinExistence type="predicted"/>
<sequence length="670" mass="73681">MSTQYTLSARIERLVSASIIAVSILGSLSAQSSEVPCAVSSDTKLPFFGDLHIHTRYSFDSFLSNQKNDPDGAYEYAKGNVITLPDAYGEQTVSAQIDRPIDFAAVTDHGEFLGEVALCDSDWTQAGWWTPVCLMSRAQNLWVQLYAASLWTASGGMEGEAPERGLVCSLGNCEESALNVWDDIQQAAERHYDRSEDCSFTTFVGYEYTQGQEMANLHRNVIFKGEEVTRLPISVFDTDSSVPELWRRLRSQCLESDSGCDVLAIPHNPNLGGGLMFPDPATEEEAINRLEIEPLVELVQHKGASECRFDRLAGVGIDTEDELCDFEQIPSDNLAMLGSVNGKMWSDRGLPVNVANFHRRNMMRNVLKDGLALEQKTGLNPFRQGFIGSTDTHTATSGGAMEKNYVGHLGSRDATFRNVQDHFVSNPGGLAVVWAEENRRDALFEAMRNRETYATSGTRPIVRFFAGDYETDLCDDPDALDEAYKSGVPMGGVLARSEGDATPRFFVSAQRDQGTDLHPANPLERIQIIKGWVDEDGSTHERVVDVLGNETQGLGVDMNSCAATAPGHASLCTVWEDPTYRPGESAFYYARILETPSCRWSTLQCQAAGVNPFSESCATEADAANLLANENGDSGNIYGICCTNPETDPFYSPTIRERAWTSPIWLSTTR</sequence>
<evidence type="ECO:0000313" key="1">
    <source>
        <dbReference type="EMBL" id="UZP74575.1"/>
    </source>
</evidence>
<protein>
    <submittedName>
        <fullName evidence="1">DUF3604 domain-containing protein</fullName>
    </submittedName>
</protein>
<gene>
    <name evidence="1" type="ORF">E0F26_07410</name>
</gene>
<organism evidence="1 2">
    <name type="scientific">Candidatus Paraluminiphilus aquimaris</name>
    <dbReference type="NCBI Taxonomy" id="2518994"/>
    <lineage>
        <taxon>Bacteria</taxon>
        <taxon>Pseudomonadati</taxon>
        <taxon>Pseudomonadota</taxon>
        <taxon>Gammaproteobacteria</taxon>
        <taxon>Cellvibrionales</taxon>
        <taxon>Halieaceae</taxon>
        <taxon>Candidatus Paraluminiphilus</taxon>
    </lineage>
</organism>
<dbReference type="Proteomes" id="UP001317963">
    <property type="component" value="Chromosome"/>
</dbReference>